<dbReference type="PROSITE" id="PS50994">
    <property type="entry name" value="INTEGRASE"/>
    <property type="match status" value="1"/>
</dbReference>
<dbReference type="PANTHER" id="PTHR37984:SF15">
    <property type="entry name" value="INTEGRASE CATALYTIC DOMAIN-CONTAINING PROTEIN"/>
    <property type="match status" value="1"/>
</dbReference>
<dbReference type="EMBL" id="BGPR01000002">
    <property type="protein sequence ID" value="GBL72546.1"/>
    <property type="molecule type" value="Genomic_DNA"/>
</dbReference>
<sequence>MAVVQDSDVKLRSLLESGSGLELKLLQLPSSQRLLYCDISTGKVRPYVPETFRRRVFEKLHGLSHPGVKAMTNLIKKRFVWKSVNKDVQEWCKSCIACQKSKIHRHTKSPLGLLKLPNARFNHVHIDVVGPLPASKGYNFVLNCIDRFSRWPEAFPMCNQLAETVAQTLYTGWISRFGVPEILASDRGTNFESNLLQALSKFLGATKTRTTSFHPAANGIVERMHRQLKAALNPPGVRPEKSMRTFLLP</sequence>
<dbReference type="SUPFAM" id="SSF53098">
    <property type="entry name" value="Ribonuclease H-like"/>
    <property type="match status" value="1"/>
</dbReference>
<dbReference type="Gene3D" id="1.10.340.70">
    <property type="match status" value="1"/>
</dbReference>
<dbReference type="Pfam" id="PF17921">
    <property type="entry name" value="Integrase_H2C2"/>
    <property type="match status" value="1"/>
</dbReference>
<dbReference type="GO" id="GO:0003676">
    <property type="term" value="F:nucleic acid binding"/>
    <property type="evidence" value="ECO:0007669"/>
    <property type="project" value="InterPro"/>
</dbReference>
<dbReference type="FunFam" id="1.10.340.70:FF:000006">
    <property type="entry name" value="Retrovirus-related Pol polyprotein from transposon 297-like Protein"/>
    <property type="match status" value="1"/>
</dbReference>
<dbReference type="GO" id="GO:0003964">
    <property type="term" value="F:RNA-directed DNA polymerase activity"/>
    <property type="evidence" value="ECO:0007669"/>
    <property type="project" value="UniProtKB-EC"/>
</dbReference>
<dbReference type="Gene3D" id="3.30.420.10">
    <property type="entry name" value="Ribonuclease H-like superfamily/Ribonuclease H"/>
    <property type="match status" value="1"/>
</dbReference>
<dbReference type="Pfam" id="PF00665">
    <property type="entry name" value="rve"/>
    <property type="match status" value="1"/>
</dbReference>
<comment type="caution">
    <text evidence="3">The sequence shown here is derived from an EMBL/GenBank/DDBJ whole genome shotgun (WGS) entry which is preliminary data.</text>
</comment>
<evidence type="ECO:0000259" key="2">
    <source>
        <dbReference type="PROSITE" id="PS50994"/>
    </source>
</evidence>
<accession>A0A4Y1ZZQ1</accession>
<proteinExistence type="predicted"/>
<dbReference type="InterPro" id="IPR041588">
    <property type="entry name" value="Integrase_H2C2"/>
</dbReference>
<dbReference type="PANTHER" id="PTHR37984">
    <property type="entry name" value="PROTEIN CBG26694"/>
    <property type="match status" value="1"/>
</dbReference>
<dbReference type="GO" id="GO:0015074">
    <property type="term" value="P:DNA integration"/>
    <property type="evidence" value="ECO:0007669"/>
    <property type="project" value="InterPro"/>
</dbReference>
<keyword evidence="4" id="KW-1185">Reference proteome</keyword>
<dbReference type="EC" id="2.7.7.49" evidence="1"/>
<dbReference type="AlphaFoldDB" id="A0A4Y1ZZQ1"/>
<gene>
    <name evidence="3" type="primary">POL_70</name>
    <name evidence="3" type="ORF">AVEN_127821_1</name>
</gene>
<evidence type="ECO:0000313" key="4">
    <source>
        <dbReference type="Proteomes" id="UP000499080"/>
    </source>
</evidence>
<dbReference type="OrthoDB" id="413122at2759"/>
<dbReference type="InterPro" id="IPR036397">
    <property type="entry name" value="RNaseH_sf"/>
</dbReference>
<dbReference type="Proteomes" id="UP000499080">
    <property type="component" value="Unassembled WGS sequence"/>
</dbReference>
<evidence type="ECO:0000256" key="1">
    <source>
        <dbReference type="ARBA" id="ARBA00012493"/>
    </source>
</evidence>
<dbReference type="InterPro" id="IPR050951">
    <property type="entry name" value="Retrovirus_Pol_polyprotein"/>
</dbReference>
<protein>
    <recommendedName>
        <fullName evidence="1">RNA-directed DNA polymerase</fullName>
        <ecNumber evidence="1">2.7.7.49</ecNumber>
    </recommendedName>
</protein>
<name>A0A4Y1ZZQ1_ARAVE</name>
<feature type="domain" description="Integrase catalytic" evidence="2">
    <location>
        <begin position="113"/>
        <end position="249"/>
    </location>
</feature>
<reference evidence="3 4" key="1">
    <citation type="journal article" date="2019" name="Sci. Rep.">
        <title>Orb-weaving spider Araneus ventricosus genome elucidates the spidroin gene catalogue.</title>
        <authorList>
            <person name="Kono N."/>
            <person name="Nakamura H."/>
            <person name="Ohtoshi R."/>
            <person name="Moran D.A.P."/>
            <person name="Shinohara A."/>
            <person name="Yoshida Y."/>
            <person name="Fujiwara M."/>
            <person name="Mori M."/>
            <person name="Tomita M."/>
            <person name="Arakawa K."/>
        </authorList>
    </citation>
    <scope>NUCLEOTIDE SEQUENCE [LARGE SCALE GENOMIC DNA]</scope>
</reference>
<evidence type="ECO:0000313" key="3">
    <source>
        <dbReference type="EMBL" id="GBL72546.1"/>
    </source>
</evidence>
<organism evidence="3 4">
    <name type="scientific">Araneus ventricosus</name>
    <name type="common">Orbweaver spider</name>
    <name type="synonym">Epeira ventricosa</name>
    <dbReference type="NCBI Taxonomy" id="182803"/>
    <lineage>
        <taxon>Eukaryota</taxon>
        <taxon>Metazoa</taxon>
        <taxon>Ecdysozoa</taxon>
        <taxon>Arthropoda</taxon>
        <taxon>Chelicerata</taxon>
        <taxon>Arachnida</taxon>
        <taxon>Araneae</taxon>
        <taxon>Araneomorphae</taxon>
        <taxon>Entelegynae</taxon>
        <taxon>Araneoidea</taxon>
        <taxon>Araneidae</taxon>
        <taxon>Araneus</taxon>
    </lineage>
</organism>
<dbReference type="InterPro" id="IPR012337">
    <property type="entry name" value="RNaseH-like_sf"/>
</dbReference>
<dbReference type="InterPro" id="IPR001584">
    <property type="entry name" value="Integrase_cat-core"/>
</dbReference>